<reference evidence="1 2" key="1">
    <citation type="journal article" date="2022" name="DNA Res.">
        <title>Chromosomal-level genome assembly of the orchid tree Bauhinia variegata (Leguminosae; Cercidoideae) supports the allotetraploid origin hypothesis of Bauhinia.</title>
        <authorList>
            <person name="Zhong Y."/>
            <person name="Chen Y."/>
            <person name="Zheng D."/>
            <person name="Pang J."/>
            <person name="Liu Y."/>
            <person name="Luo S."/>
            <person name="Meng S."/>
            <person name="Qian L."/>
            <person name="Wei D."/>
            <person name="Dai S."/>
            <person name="Zhou R."/>
        </authorList>
    </citation>
    <scope>NUCLEOTIDE SEQUENCE [LARGE SCALE GENOMIC DNA]</scope>
    <source>
        <strain evidence="1">BV-YZ2020</strain>
    </source>
</reference>
<accession>A0ACB9NBK9</accession>
<proteinExistence type="predicted"/>
<protein>
    <submittedName>
        <fullName evidence="1">Uncharacterized protein</fullName>
    </submittedName>
</protein>
<organism evidence="1 2">
    <name type="scientific">Bauhinia variegata</name>
    <name type="common">Purple orchid tree</name>
    <name type="synonym">Phanera variegata</name>
    <dbReference type="NCBI Taxonomy" id="167791"/>
    <lineage>
        <taxon>Eukaryota</taxon>
        <taxon>Viridiplantae</taxon>
        <taxon>Streptophyta</taxon>
        <taxon>Embryophyta</taxon>
        <taxon>Tracheophyta</taxon>
        <taxon>Spermatophyta</taxon>
        <taxon>Magnoliopsida</taxon>
        <taxon>eudicotyledons</taxon>
        <taxon>Gunneridae</taxon>
        <taxon>Pentapetalae</taxon>
        <taxon>rosids</taxon>
        <taxon>fabids</taxon>
        <taxon>Fabales</taxon>
        <taxon>Fabaceae</taxon>
        <taxon>Cercidoideae</taxon>
        <taxon>Cercideae</taxon>
        <taxon>Bauhiniinae</taxon>
        <taxon>Bauhinia</taxon>
    </lineage>
</organism>
<name>A0ACB9NBK9_BAUVA</name>
<comment type="caution">
    <text evidence="1">The sequence shown here is derived from an EMBL/GenBank/DDBJ whole genome shotgun (WGS) entry which is preliminary data.</text>
</comment>
<dbReference type="EMBL" id="CM039432">
    <property type="protein sequence ID" value="KAI4333423.1"/>
    <property type="molecule type" value="Genomic_DNA"/>
</dbReference>
<evidence type="ECO:0000313" key="2">
    <source>
        <dbReference type="Proteomes" id="UP000828941"/>
    </source>
</evidence>
<evidence type="ECO:0000313" key="1">
    <source>
        <dbReference type="EMBL" id="KAI4333423.1"/>
    </source>
</evidence>
<sequence length="476" mass="54747">MEATLSFGFSFVALVIIVDMVARVLNSLWLKPKRLERFLREQGLKGNSYTPLFGDLKQMLAMTKATESKPINIADDALTRALPFHQFIVQKYGKNPFLWFGPTPVVNIMKPEQIKYVFNKNYDFPKPSISPLANFLLTGLSQKEGEEWDRKIVNPAFHLESLKLMLPAFYQCCEEMMDKWETLVSPDGSCELNAWPSFQNLTGDVISGTAFGSSYEEGKRIFQLQVELAKYTTVLVRSIYIPGWRFLPTKMNRRMKELQQEMHGLIGEMIHKREKAKKSGEAPKELLGLLLESNYRELQDMGTTKTFPEWQARAREEVVQEFGTNKPDYDGLNRIVTMILYEVLRLYPPVTVLSREVRNETKLGDLTLHAGTRIWIRTFLVHQDKELWGNDVKEFKPERFYEGVLKATKGQVSYLPFGCGPRICIGQNFSLIEAKMALSLILQRFSFELSSSYAHAPHLMLTLQPQFGTHIILHKL</sequence>
<keyword evidence="2" id="KW-1185">Reference proteome</keyword>
<gene>
    <name evidence="1" type="ORF">L6164_018243</name>
</gene>
<dbReference type="Proteomes" id="UP000828941">
    <property type="component" value="Chromosome 7"/>
</dbReference>